<evidence type="ECO:0000256" key="6">
    <source>
        <dbReference type="SAM" id="Phobius"/>
    </source>
</evidence>
<dbReference type="InterPro" id="IPR051717">
    <property type="entry name" value="MFS_MFSD6"/>
</dbReference>
<evidence type="ECO:0000256" key="1">
    <source>
        <dbReference type="ARBA" id="ARBA00004141"/>
    </source>
</evidence>
<evidence type="ECO:0000313" key="8">
    <source>
        <dbReference type="EMBL" id="CAG9856665.1"/>
    </source>
</evidence>
<feature type="transmembrane region" description="Helical" evidence="6">
    <location>
        <begin position="21"/>
        <end position="40"/>
    </location>
</feature>
<feature type="transmembrane region" description="Helical" evidence="6">
    <location>
        <begin position="600"/>
        <end position="622"/>
    </location>
</feature>
<dbReference type="AlphaFoldDB" id="A0A9N9TIT7"/>
<keyword evidence="3 6" id="KW-0812">Transmembrane</keyword>
<name>A0A9N9TIT7_PHYSR</name>
<feature type="domain" description="Major facilitator superfamily associated" evidence="7">
    <location>
        <begin position="16"/>
        <end position="598"/>
    </location>
</feature>
<dbReference type="PANTHER" id="PTHR16172:SF27">
    <property type="entry name" value="FI19426P1"/>
    <property type="match status" value="1"/>
</dbReference>
<dbReference type="InterPro" id="IPR024989">
    <property type="entry name" value="MFS_assoc_dom"/>
</dbReference>
<proteinExistence type="inferred from homology"/>
<gene>
    <name evidence="8" type="ORF">PHYEVI_LOCUS3084</name>
</gene>
<dbReference type="Pfam" id="PF12832">
    <property type="entry name" value="MFS_1_like"/>
    <property type="match status" value="1"/>
</dbReference>
<dbReference type="GO" id="GO:0016020">
    <property type="term" value="C:membrane"/>
    <property type="evidence" value="ECO:0007669"/>
    <property type="project" value="UniProtKB-SubCell"/>
</dbReference>
<evidence type="ECO:0000256" key="2">
    <source>
        <dbReference type="ARBA" id="ARBA00005241"/>
    </source>
</evidence>
<feature type="transmembrane region" description="Helical" evidence="6">
    <location>
        <begin position="360"/>
        <end position="379"/>
    </location>
</feature>
<dbReference type="PANTHER" id="PTHR16172">
    <property type="entry name" value="MAJOR FACILITATOR SUPERFAMILY DOMAIN-CONTAINING PROTEIN 6-LIKE"/>
    <property type="match status" value="1"/>
</dbReference>
<comment type="similarity">
    <text evidence="2">Belongs to the major facilitator superfamily. MFSD6 family.</text>
</comment>
<dbReference type="SUPFAM" id="SSF103473">
    <property type="entry name" value="MFS general substrate transporter"/>
    <property type="match status" value="2"/>
</dbReference>
<feature type="transmembrane region" description="Helical" evidence="6">
    <location>
        <begin position="321"/>
        <end position="348"/>
    </location>
</feature>
<sequence>MAGKILSFFKWNPKLVSLKCILFLIYGAIGSLVPFLPLHMNDAVGLSKNQSIIISVVAPLLAMLGPLIAAPLADRLAGTYIQKSKNGPYLRVMIAETITFAAALYWLLFIIPPVKTSYNITFICDQDGAYVLQDKCGKSCTEFGDEKGSIAVKNCVYTCNITSSYTLKAPVFSEEEENHEASDGDNESFYDGGVDLEAELSVTTMQPDVNVTYFEPHPHMCHTNATGYTLCEVYTEYSQPIGFDVALGPAVPFDSPENKDGRICKHPTREPFQCRIRGDVRRNLTNNGQNNCTPVVICELDDPYHRPNSLLRQSQCGRLSFWLYIFIRSLADMFLAATVVLLSTAVVIATRETSTGRGDVGKQFAAGALGFGIFAPLMGGAANGGYMESCICFTVLALLAVLLLLVDETIPLTPPEWWWHTRCGLLALPMSSVRKYGWEVAGLGLVLFLLGIFWNSIDAFLPWYVVMAKDGEPLLIGLTLTVGALPAVIFLIFAEVIVDYCGHNNILIFCFVNYVFHHLSLIFVENVWYVLFCEWLETFTLHVMYITAVLYLRHLVPRKYTACGQALPVIAHFCIGRTIGGLLGGLAYSELNPQRTFETAQEYFCIAAACVAVAYFVVYHFYLKPKCAPPMHLPPAPAPVVVQSMNGNGSYTPLRVYHNSKSKKGHFRY</sequence>
<protein>
    <recommendedName>
        <fullName evidence="7">Major facilitator superfamily associated domain-containing protein</fullName>
    </recommendedName>
</protein>
<feature type="transmembrane region" description="Helical" evidence="6">
    <location>
        <begin position="474"/>
        <end position="494"/>
    </location>
</feature>
<dbReference type="OrthoDB" id="6414167at2759"/>
<keyword evidence="4 6" id="KW-1133">Transmembrane helix</keyword>
<evidence type="ECO:0000256" key="4">
    <source>
        <dbReference type="ARBA" id="ARBA00022989"/>
    </source>
</evidence>
<feature type="transmembrane region" description="Helical" evidence="6">
    <location>
        <begin position="566"/>
        <end position="588"/>
    </location>
</feature>
<dbReference type="EMBL" id="OU900105">
    <property type="protein sequence ID" value="CAG9856665.1"/>
    <property type="molecule type" value="Genomic_DNA"/>
</dbReference>
<dbReference type="Proteomes" id="UP001153712">
    <property type="component" value="Chromosome 12"/>
</dbReference>
<dbReference type="InterPro" id="IPR036259">
    <property type="entry name" value="MFS_trans_sf"/>
</dbReference>
<evidence type="ECO:0000256" key="3">
    <source>
        <dbReference type="ARBA" id="ARBA00022692"/>
    </source>
</evidence>
<comment type="subcellular location">
    <subcellularLocation>
        <location evidence="1">Membrane</location>
        <topology evidence="1">Multi-pass membrane protein</topology>
    </subcellularLocation>
</comment>
<keyword evidence="9" id="KW-1185">Reference proteome</keyword>
<accession>A0A9N9TIT7</accession>
<keyword evidence="5 6" id="KW-0472">Membrane</keyword>
<feature type="transmembrane region" description="Helical" evidence="6">
    <location>
        <begin position="535"/>
        <end position="554"/>
    </location>
</feature>
<feature type="transmembrane region" description="Helical" evidence="6">
    <location>
        <begin position="506"/>
        <end position="529"/>
    </location>
</feature>
<feature type="transmembrane region" description="Helical" evidence="6">
    <location>
        <begin position="52"/>
        <end position="73"/>
    </location>
</feature>
<evidence type="ECO:0000259" key="7">
    <source>
        <dbReference type="Pfam" id="PF12832"/>
    </source>
</evidence>
<dbReference type="Gene3D" id="1.20.1250.20">
    <property type="entry name" value="MFS general substrate transporter like domains"/>
    <property type="match status" value="2"/>
</dbReference>
<evidence type="ECO:0000256" key="5">
    <source>
        <dbReference type="ARBA" id="ARBA00023136"/>
    </source>
</evidence>
<reference evidence="8" key="1">
    <citation type="submission" date="2022-01" db="EMBL/GenBank/DDBJ databases">
        <authorList>
            <person name="King R."/>
        </authorList>
    </citation>
    <scope>NUCLEOTIDE SEQUENCE</scope>
</reference>
<evidence type="ECO:0000313" key="9">
    <source>
        <dbReference type="Proteomes" id="UP001153712"/>
    </source>
</evidence>
<organism evidence="8 9">
    <name type="scientific">Phyllotreta striolata</name>
    <name type="common">Striped flea beetle</name>
    <name type="synonym">Crioceris striolata</name>
    <dbReference type="NCBI Taxonomy" id="444603"/>
    <lineage>
        <taxon>Eukaryota</taxon>
        <taxon>Metazoa</taxon>
        <taxon>Ecdysozoa</taxon>
        <taxon>Arthropoda</taxon>
        <taxon>Hexapoda</taxon>
        <taxon>Insecta</taxon>
        <taxon>Pterygota</taxon>
        <taxon>Neoptera</taxon>
        <taxon>Endopterygota</taxon>
        <taxon>Coleoptera</taxon>
        <taxon>Polyphaga</taxon>
        <taxon>Cucujiformia</taxon>
        <taxon>Chrysomeloidea</taxon>
        <taxon>Chrysomelidae</taxon>
        <taxon>Galerucinae</taxon>
        <taxon>Alticini</taxon>
        <taxon>Phyllotreta</taxon>
    </lineage>
</organism>
<feature type="transmembrane region" description="Helical" evidence="6">
    <location>
        <begin position="94"/>
        <end position="114"/>
    </location>
</feature>